<feature type="transmembrane region" description="Helical" evidence="1">
    <location>
        <begin position="48"/>
        <end position="68"/>
    </location>
</feature>
<keyword evidence="1" id="KW-1133">Transmembrane helix</keyword>
<reference evidence="2 3" key="1">
    <citation type="submission" date="2018-08" db="EMBL/GenBank/DDBJ databases">
        <authorList>
            <person name="Laetsch R D."/>
            <person name="Stevens L."/>
            <person name="Kumar S."/>
            <person name="Blaxter L. M."/>
        </authorList>
    </citation>
    <scope>NUCLEOTIDE SEQUENCE [LARGE SCALE GENOMIC DNA]</scope>
</reference>
<proteinExistence type="predicted"/>
<dbReference type="EMBL" id="UYRX01000051">
    <property type="protein sequence ID" value="VDK71511.1"/>
    <property type="molecule type" value="Genomic_DNA"/>
</dbReference>
<sequence>MLYDFGAVWNSTKSNIQPTCDIDADICANDRNCQLSLVHSNFALKKKLSAFIVNFATNCIEIVCIVLWKKFVSQ</sequence>
<keyword evidence="1" id="KW-0812">Transmembrane</keyword>
<evidence type="ECO:0000256" key="1">
    <source>
        <dbReference type="SAM" id="Phobius"/>
    </source>
</evidence>
<evidence type="ECO:0000313" key="2">
    <source>
        <dbReference type="EMBL" id="VDK71511.1"/>
    </source>
</evidence>
<protein>
    <submittedName>
        <fullName evidence="2">Uncharacterized protein</fullName>
    </submittedName>
</protein>
<name>A0A3P6U4E4_LITSI</name>
<dbReference type="Proteomes" id="UP000277928">
    <property type="component" value="Unassembled WGS sequence"/>
</dbReference>
<accession>A0A3P6U4E4</accession>
<evidence type="ECO:0000313" key="3">
    <source>
        <dbReference type="Proteomes" id="UP000277928"/>
    </source>
</evidence>
<keyword evidence="3" id="KW-1185">Reference proteome</keyword>
<keyword evidence="1" id="KW-0472">Membrane</keyword>
<gene>
    <name evidence="2" type="ORF">NLS_LOCUS1458</name>
</gene>
<organism evidence="2 3">
    <name type="scientific">Litomosoides sigmodontis</name>
    <name type="common">Filarial nematode worm</name>
    <dbReference type="NCBI Taxonomy" id="42156"/>
    <lineage>
        <taxon>Eukaryota</taxon>
        <taxon>Metazoa</taxon>
        <taxon>Ecdysozoa</taxon>
        <taxon>Nematoda</taxon>
        <taxon>Chromadorea</taxon>
        <taxon>Rhabditida</taxon>
        <taxon>Spirurina</taxon>
        <taxon>Spiruromorpha</taxon>
        <taxon>Filarioidea</taxon>
        <taxon>Onchocercidae</taxon>
        <taxon>Litomosoides</taxon>
    </lineage>
</organism>
<dbReference type="AlphaFoldDB" id="A0A3P6U4E4"/>